<proteinExistence type="inferred from homology"/>
<feature type="domain" description="Cell envelope-related transcriptional attenuator" evidence="4">
    <location>
        <begin position="204"/>
        <end position="365"/>
    </location>
</feature>
<dbReference type="OrthoDB" id="9782542at2"/>
<dbReference type="RefSeq" id="WP_087884387.1">
    <property type="nucleotide sequence ID" value="NZ_CP021748.1"/>
</dbReference>
<dbReference type="NCBIfam" id="TIGR00350">
    <property type="entry name" value="lytR_cpsA_psr"/>
    <property type="match status" value="1"/>
</dbReference>
<dbReference type="Pfam" id="PF03816">
    <property type="entry name" value="LytR_cpsA_psr"/>
    <property type="match status" value="1"/>
</dbReference>
<keyword evidence="6" id="KW-1185">Reference proteome</keyword>
<feature type="region of interest" description="Disordered" evidence="2">
    <location>
        <begin position="1"/>
        <end position="123"/>
    </location>
</feature>
<gene>
    <name evidence="5" type="ORF">SMD44_03389</name>
</gene>
<dbReference type="InterPro" id="IPR004474">
    <property type="entry name" value="LytR_CpsA_psr"/>
</dbReference>
<evidence type="ECO:0000259" key="4">
    <source>
        <dbReference type="Pfam" id="PF03816"/>
    </source>
</evidence>
<dbReference type="InterPro" id="IPR050922">
    <property type="entry name" value="LytR/CpsA/Psr_CW_biosynth"/>
</dbReference>
<protein>
    <submittedName>
        <fullName evidence="5">Transcriptional regulator</fullName>
    </submittedName>
</protein>
<accession>A0A1Z1WBY0</accession>
<dbReference type="PANTHER" id="PTHR33392:SF6">
    <property type="entry name" value="POLYISOPRENYL-TEICHOIC ACID--PEPTIDOGLYCAN TEICHOIC ACID TRANSFERASE TAGU"/>
    <property type="match status" value="1"/>
</dbReference>
<dbReference type="Proteomes" id="UP000195880">
    <property type="component" value="Chromosome"/>
</dbReference>
<name>A0A1Z1WBY0_9ACTN</name>
<dbReference type="STRING" id="67267.GCA_000716675_07745"/>
<evidence type="ECO:0000313" key="6">
    <source>
        <dbReference type="Proteomes" id="UP000195880"/>
    </source>
</evidence>
<evidence type="ECO:0000256" key="1">
    <source>
        <dbReference type="ARBA" id="ARBA00006068"/>
    </source>
</evidence>
<sequence length="454" mass="48773">MSDWPDARNSNGDRHGYGSDGAQPEGARVMRHVQRGGPSAPGQPGSVPRQPRQPSYDDNVYDDLYRDQRGQDPHTHGNGQDGYDSGYNTGQVYGSPQGRPDGPQGPGGPGGPPAPPRAPKPPVNWKKRITWGLVTFLALLIVVSVSTYFWADSKLKREVDLSKVIERPEGGKGTNYLIVGSDSRAGMSDEEKKKLHTGSAEGKRTDSMMILHVADDGGNTMISLPRDSNVMIPSFKGSDSGKIYPARNCDTTTQVCKKLNAAYGEDGPELLVRTVEANTGLRIDHYAEIGFGGFAKIVDAVGGVEMNIPKGFKDKKSGADFEAGKQTLNGEEALAFVRTRYALPGSDLDRTKNQQKFLAALANQTATPGTVMNPFKLYPTMGAGLDTLVVDKDMDLMDVASMFWAMKGVTGGDGKSMNMPSSGFVGGNVVWNKAKVKELVSQLNNDEKVTVSGN</sequence>
<dbReference type="Gene3D" id="3.40.630.190">
    <property type="entry name" value="LCP protein"/>
    <property type="match status" value="1"/>
</dbReference>
<reference evidence="5 6" key="1">
    <citation type="submission" date="2017-05" db="EMBL/GenBank/DDBJ databases">
        <title>Streptomyces alboflavus Genome sequencing and assembly.</title>
        <authorList>
            <person name="Wang Y."/>
            <person name="Du B."/>
            <person name="Ding Y."/>
            <person name="Liu H."/>
            <person name="Hou Q."/>
            <person name="Liu K."/>
            <person name="Wang C."/>
            <person name="Yao L."/>
        </authorList>
    </citation>
    <scope>NUCLEOTIDE SEQUENCE [LARGE SCALE GENOMIC DNA]</scope>
    <source>
        <strain evidence="5 6">MDJK44</strain>
    </source>
</reference>
<keyword evidence="3" id="KW-0472">Membrane</keyword>
<evidence type="ECO:0000313" key="5">
    <source>
        <dbReference type="EMBL" id="ARX83956.1"/>
    </source>
</evidence>
<dbReference type="AlphaFoldDB" id="A0A1Z1WBY0"/>
<dbReference type="EMBL" id="CP021748">
    <property type="protein sequence ID" value="ARX83956.1"/>
    <property type="molecule type" value="Genomic_DNA"/>
</dbReference>
<feature type="compositionally biased region" description="Pro residues" evidence="2">
    <location>
        <begin position="109"/>
        <end position="122"/>
    </location>
</feature>
<feature type="compositionally biased region" description="Basic and acidic residues" evidence="2">
    <location>
        <begin position="63"/>
        <end position="75"/>
    </location>
</feature>
<comment type="similarity">
    <text evidence="1">Belongs to the LytR/CpsA/Psr (LCP) family.</text>
</comment>
<evidence type="ECO:0000256" key="3">
    <source>
        <dbReference type="SAM" id="Phobius"/>
    </source>
</evidence>
<dbReference type="PANTHER" id="PTHR33392">
    <property type="entry name" value="POLYISOPRENYL-TEICHOIC ACID--PEPTIDOGLYCAN TEICHOIC ACID TRANSFERASE TAGU"/>
    <property type="match status" value="1"/>
</dbReference>
<keyword evidence="3" id="KW-1133">Transmembrane helix</keyword>
<dbReference type="eggNOG" id="COG1316">
    <property type="taxonomic scope" value="Bacteria"/>
</dbReference>
<organism evidence="5 6">
    <name type="scientific">Streptomyces alboflavus</name>
    <dbReference type="NCBI Taxonomy" id="67267"/>
    <lineage>
        <taxon>Bacteria</taxon>
        <taxon>Bacillati</taxon>
        <taxon>Actinomycetota</taxon>
        <taxon>Actinomycetes</taxon>
        <taxon>Kitasatosporales</taxon>
        <taxon>Streptomycetaceae</taxon>
        <taxon>Streptomyces</taxon>
    </lineage>
</organism>
<dbReference type="KEGG" id="salf:SMD44_03389"/>
<feature type="transmembrane region" description="Helical" evidence="3">
    <location>
        <begin position="129"/>
        <end position="151"/>
    </location>
</feature>
<evidence type="ECO:0000256" key="2">
    <source>
        <dbReference type="SAM" id="MobiDB-lite"/>
    </source>
</evidence>
<keyword evidence="3" id="KW-0812">Transmembrane</keyword>